<feature type="region of interest" description="Disordered" evidence="4">
    <location>
        <begin position="1"/>
        <end position="25"/>
    </location>
</feature>
<comment type="caution">
    <text evidence="6">The sequence shown here is derived from an EMBL/GenBank/DDBJ whole genome shotgun (WGS) entry which is preliminary data.</text>
</comment>
<evidence type="ECO:0000313" key="6">
    <source>
        <dbReference type="EMBL" id="MDM5133546.1"/>
    </source>
</evidence>
<evidence type="ECO:0000313" key="7">
    <source>
        <dbReference type="Proteomes" id="UP001168109"/>
    </source>
</evidence>
<dbReference type="SMART" id="SM00345">
    <property type="entry name" value="HTH_GNTR"/>
    <property type="match status" value="1"/>
</dbReference>
<dbReference type="CDD" id="cd07377">
    <property type="entry name" value="WHTH_GntR"/>
    <property type="match status" value="1"/>
</dbReference>
<dbReference type="InterPro" id="IPR011663">
    <property type="entry name" value="UTRA"/>
</dbReference>
<evidence type="ECO:0000259" key="5">
    <source>
        <dbReference type="PROSITE" id="PS50949"/>
    </source>
</evidence>
<dbReference type="PANTHER" id="PTHR44846">
    <property type="entry name" value="MANNOSYL-D-GLYCERATE TRANSPORT/METABOLISM SYSTEM REPRESSOR MNGR-RELATED"/>
    <property type="match status" value="1"/>
</dbReference>
<keyword evidence="7" id="KW-1185">Reference proteome</keyword>
<dbReference type="InterPro" id="IPR036390">
    <property type="entry name" value="WH_DNA-bd_sf"/>
</dbReference>
<dbReference type="EMBL" id="JAOPLU010000013">
    <property type="protein sequence ID" value="MDM5133546.1"/>
    <property type="molecule type" value="Genomic_DNA"/>
</dbReference>
<organism evidence="6 7">
    <name type="scientific">Aeromonas piscicola</name>
    <dbReference type="NCBI Taxonomy" id="600645"/>
    <lineage>
        <taxon>Bacteria</taxon>
        <taxon>Pseudomonadati</taxon>
        <taxon>Pseudomonadota</taxon>
        <taxon>Gammaproteobacteria</taxon>
        <taxon>Aeromonadales</taxon>
        <taxon>Aeromonadaceae</taxon>
        <taxon>Aeromonas</taxon>
    </lineage>
</organism>
<gene>
    <name evidence="6" type="ORF">OB962_21495</name>
</gene>
<reference evidence="6" key="1">
    <citation type="submission" date="2024-05" db="EMBL/GenBank/DDBJ databases">
        <title>WGS of Aeromonas isolates.</title>
        <authorList>
            <person name="Lee H."/>
        </authorList>
    </citation>
    <scope>NUCLEOTIDE SEQUENCE</scope>
    <source>
        <strain evidence="6">LP308</strain>
    </source>
</reference>
<proteinExistence type="predicted"/>
<keyword evidence="3" id="KW-0804">Transcription</keyword>
<dbReference type="InterPro" id="IPR050679">
    <property type="entry name" value="Bact_HTH_transcr_reg"/>
</dbReference>
<dbReference type="InterPro" id="IPR036388">
    <property type="entry name" value="WH-like_DNA-bd_sf"/>
</dbReference>
<keyword evidence="1" id="KW-0805">Transcription regulation</keyword>
<accession>A0ABT7QJ92</accession>
<evidence type="ECO:0000256" key="2">
    <source>
        <dbReference type="ARBA" id="ARBA00023125"/>
    </source>
</evidence>
<dbReference type="SMART" id="SM00866">
    <property type="entry name" value="UTRA"/>
    <property type="match status" value="1"/>
</dbReference>
<evidence type="ECO:0000256" key="3">
    <source>
        <dbReference type="ARBA" id="ARBA00023163"/>
    </source>
</evidence>
<dbReference type="InterPro" id="IPR028978">
    <property type="entry name" value="Chorismate_lyase_/UTRA_dom_sf"/>
</dbReference>
<evidence type="ECO:0000256" key="4">
    <source>
        <dbReference type="SAM" id="MobiDB-lite"/>
    </source>
</evidence>
<dbReference type="SUPFAM" id="SSF64288">
    <property type="entry name" value="Chorismate lyase-like"/>
    <property type="match status" value="1"/>
</dbReference>
<protein>
    <submittedName>
        <fullName evidence="6">UTRA domain-containing protein</fullName>
    </submittedName>
</protein>
<dbReference type="PROSITE" id="PS50949">
    <property type="entry name" value="HTH_GNTR"/>
    <property type="match status" value="1"/>
</dbReference>
<dbReference type="PRINTS" id="PR00035">
    <property type="entry name" value="HTHGNTR"/>
</dbReference>
<dbReference type="InterPro" id="IPR000524">
    <property type="entry name" value="Tscrpt_reg_HTH_GntR"/>
</dbReference>
<dbReference type="Gene3D" id="3.40.1410.10">
    <property type="entry name" value="Chorismate lyase-like"/>
    <property type="match status" value="1"/>
</dbReference>
<dbReference type="RefSeq" id="WP_042873251.1">
    <property type="nucleotide sequence ID" value="NZ_CAURMI010000021.1"/>
</dbReference>
<name>A0ABT7QJ92_9GAMM</name>
<dbReference type="Proteomes" id="UP001168109">
    <property type="component" value="Unassembled WGS sequence"/>
</dbReference>
<keyword evidence="2" id="KW-0238">DNA-binding</keyword>
<dbReference type="Gene3D" id="1.10.10.10">
    <property type="entry name" value="Winged helix-like DNA-binding domain superfamily/Winged helix DNA-binding domain"/>
    <property type="match status" value="1"/>
</dbReference>
<dbReference type="SUPFAM" id="SSF46785">
    <property type="entry name" value="Winged helix' DNA-binding domain"/>
    <property type="match status" value="1"/>
</dbReference>
<sequence>MTNRDMSVTEPRLSEQGVADGRSSSKCEQIGQTLRRYIGSGQLGAGQQLPAERALSERFATTRITIKEALSSLEADGLIYRAERRGWFVAPPRLTYDPAIHTHFHQWIGEQQRTAETRVLAHGSELASSELCRWMGLEPFTPLYEIRRQRLIDGRPVLHVSHHLLASRFPDIASAPLASSLTELYQQRYGIGQGGASLEITPSSARGAIARALNLAEGSAVLRLVRVNYDERGGLVDCDIEHWRPDAIRIRLDTRALQPAFILPKYPHMAESQ</sequence>
<dbReference type="Pfam" id="PF00392">
    <property type="entry name" value="GntR"/>
    <property type="match status" value="1"/>
</dbReference>
<dbReference type="PANTHER" id="PTHR44846:SF7">
    <property type="entry name" value="TRANSCRIPTIONAL REGULATOR OF 2-AMINOETHYLPHOSPHONATE DEGRADATION OPERONS-RELATED"/>
    <property type="match status" value="1"/>
</dbReference>
<dbReference type="Pfam" id="PF07702">
    <property type="entry name" value="UTRA"/>
    <property type="match status" value="1"/>
</dbReference>
<feature type="domain" description="HTH gntR-type" evidence="5">
    <location>
        <begin position="24"/>
        <end position="92"/>
    </location>
</feature>
<evidence type="ECO:0000256" key="1">
    <source>
        <dbReference type="ARBA" id="ARBA00023015"/>
    </source>
</evidence>